<dbReference type="Proteomes" id="UP001187315">
    <property type="component" value="Unassembled WGS sequence"/>
</dbReference>
<protein>
    <submittedName>
        <fullName evidence="2">Uncharacterized protein</fullName>
    </submittedName>
</protein>
<evidence type="ECO:0000313" key="2">
    <source>
        <dbReference type="EMBL" id="KAK2815283.1"/>
    </source>
</evidence>
<dbReference type="AlphaFoldDB" id="A0AA88IK62"/>
<dbReference type="EMBL" id="JAVHJS010000026">
    <property type="protein sequence ID" value="KAK2815283.1"/>
    <property type="molecule type" value="Genomic_DNA"/>
</dbReference>
<gene>
    <name evidence="2" type="ORF">Q7C36_023549</name>
</gene>
<comment type="caution">
    <text evidence="2">The sequence shown here is derived from an EMBL/GenBank/DDBJ whole genome shotgun (WGS) entry which is preliminary data.</text>
</comment>
<keyword evidence="1" id="KW-0472">Membrane</keyword>
<feature type="transmembrane region" description="Helical" evidence="1">
    <location>
        <begin position="39"/>
        <end position="58"/>
    </location>
</feature>
<keyword evidence="1" id="KW-0812">Transmembrane</keyword>
<name>A0AA88IK62_TACVA</name>
<accession>A0AA88IK62</accession>
<proteinExistence type="predicted"/>
<evidence type="ECO:0000256" key="1">
    <source>
        <dbReference type="SAM" id="Phobius"/>
    </source>
</evidence>
<organism evidence="2 3">
    <name type="scientific">Tachysurus vachellii</name>
    <name type="common">Darkbarbel catfish</name>
    <name type="synonym">Pelteobagrus vachellii</name>
    <dbReference type="NCBI Taxonomy" id="175792"/>
    <lineage>
        <taxon>Eukaryota</taxon>
        <taxon>Metazoa</taxon>
        <taxon>Chordata</taxon>
        <taxon>Craniata</taxon>
        <taxon>Vertebrata</taxon>
        <taxon>Euteleostomi</taxon>
        <taxon>Actinopterygii</taxon>
        <taxon>Neopterygii</taxon>
        <taxon>Teleostei</taxon>
        <taxon>Ostariophysi</taxon>
        <taxon>Siluriformes</taxon>
        <taxon>Bagridae</taxon>
        <taxon>Tachysurus</taxon>
    </lineage>
</organism>
<keyword evidence="1" id="KW-1133">Transmembrane helix</keyword>
<reference evidence="2" key="1">
    <citation type="submission" date="2023-08" db="EMBL/GenBank/DDBJ databases">
        <title>Pelteobagrus vachellii genome.</title>
        <authorList>
            <person name="Liu H."/>
        </authorList>
    </citation>
    <scope>NUCLEOTIDE SEQUENCE</scope>
    <source>
        <strain evidence="2">PRFRI_2022a</strain>
        <tissue evidence="2">Muscle</tissue>
    </source>
</reference>
<sequence length="71" mass="7839">MSQRKRSEFRSRLSKKFAGRGNWNGTVRRRFVLRGRAEGVVAVVVLIAGCRRVALLFLSSAPMSPCSAVTS</sequence>
<keyword evidence="3" id="KW-1185">Reference proteome</keyword>
<evidence type="ECO:0000313" key="3">
    <source>
        <dbReference type="Proteomes" id="UP001187315"/>
    </source>
</evidence>